<dbReference type="InterPro" id="IPR037522">
    <property type="entry name" value="HD_GYP_dom"/>
</dbReference>
<dbReference type="STRING" id="927083.DB32_001792"/>
<evidence type="ECO:0000259" key="3">
    <source>
        <dbReference type="PROSITE" id="PS50110"/>
    </source>
</evidence>
<dbReference type="InterPro" id="IPR037257">
    <property type="entry name" value="T2SS_E_N_sf"/>
</dbReference>
<dbReference type="PROSITE" id="PS50110">
    <property type="entry name" value="RESPONSE_REGULATORY"/>
    <property type="match status" value="1"/>
</dbReference>
<dbReference type="AlphaFoldDB" id="A0A0F6W0V6"/>
<name>A0A0F6W0V6_9BACT</name>
<dbReference type="InterPro" id="IPR007831">
    <property type="entry name" value="T2SS_GspE_N"/>
</dbReference>
<sequence>MTTTASKGSPGGVRILDRLRDEGRITAPQYESFYHQAKRTGERVEESILESGAMTEADLLKFVASLYKTRFVSTERLSKAEIDRATLDLVPRRIAERLQCVPILYDRRAQVLSVVTYELEEDVGKQLAVATGAREVRVFAARPATVRAALRRFYGGDPHAFAQVQGAPTSYALGLDAFERGSGGGPSISLDPSPRGVGIDLELDDRTPALGFAPAPPVAPRPAAPARGAAPPTPPELKIEMPRFEVAPDWAAYLETVNVLVTVLDGSRAELRGHSSQVARLCGQLADRLSISGGDRHAIVLAAHLHDVGKASSYHLTALNVSRFDGHRLQAQRSYLTPLRMLESARLPPATIDALTHLYERYDGQGFPDRQAGNAIPIGARIVSLVETYCDLTVNPKNPYRRTLTPREALDVLRQLGSQLFDPGLVGALRQVVVGDETSGKNGARTRVLIVDPDREETTILELRLAEAGHGVVVVRDRAEAIAAIAKERFQLIVSELELGGDDGFTLLAALRAEPSAAEIPFVFLTRKADRESVARGLELGAADFLMKPASAELVVAKTAQLIEAGVRRRGGGLAGNLRDISLPDVIQALGNGRKTGLLHVSAGGTIGEIHFLEGAVADARFGQSARQEAIYAMLALKEGEFSLDPAFKPAARVINESTEALLLEGMRRMDEAGLS</sequence>
<dbReference type="CDD" id="cd00077">
    <property type="entry name" value="HDc"/>
    <property type="match status" value="1"/>
</dbReference>
<protein>
    <submittedName>
        <fullName evidence="5">Two-component system response regulator OmpR</fullName>
    </submittedName>
</protein>
<dbReference type="SUPFAM" id="SSF52172">
    <property type="entry name" value="CheY-like"/>
    <property type="match status" value="1"/>
</dbReference>
<dbReference type="SUPFAM" id="SSF160246">
    <property type="entry name" value="EspE N-terminal domain-like"/>
    <property type="match status" value="1"/>
</dbReference>
<feature type="domain" description="Response regulatory" evidence="3">
    <location>
        <begin position="447"/>
        <end position="563"/>
    </location>
</feature>
<dbReference type="PANTHER" id="PTHR45228">
    <property type="entry name" value="CYCLIC DI-GMP PHOSPHODIESTERASE TM_0186-RELATED"/>
    <property type="match status" value="1"/>
</dbReference>
<dbReference type="Gene3D" id="3.30.300.160">
    <property type="entry name" value="Type II secretion system, protein E, N-terminal domain"/>
    <property type="match status" value="1"/>
</dbReference>
<dbReference type="KEGG" id="samy:DB32_001792"/>
<dbReference type="RefSeq" id="WP_053231962.1">
    <property type="nucleotide sequence ID" value="NZ_CP011125.1"/>
</dbReference>
<dbReference type="EMBL" id="CP011125">
    <property type="protein sequence ID" value="AKF04643.1"/>
    <property type="molecule type" value="Genomic_DNA"/>
</dbReference>
<dbReference type="Pfam" id="PF14332">
    <property type="entry name" value="DUF4388"/>
    <property type="match status" value="1"/>
</dbReference>
<dbReference type="Gene3D" id="3.40.50.2300">
    <property type="match status" value="1"/>
</dbReference>
<dbReference type="PANTHER" id="PTHR45228:SF8">
    <property type="entry name" value="TWO-COMPONENT RESPONSE REGULATOR-RELATED"/>
    <property type="match status" value="1"/>
</dbReference>
<evidence type="ECO:0000259" key="4">
    <source>
        <dbReference type="PROSITE" id="PS51832"/>
    </source>
</evidence>
<dbReference type="InterPro" id="IPR052020">
    <property type="entry name" value="Cyclic_di-GMP/3'3'-cGAMP_PDE"/>
</dbReference>
<dbReference type="PROSITE" id="PS51832">
    <property type="entry name" value="HD_GYP"/>
    <property type="match status" value="1"/>
</dbReference>
<proteinExistence type="predicted"/>
<evidence type="ECO:0000313" key="5">
    <source>
        <dbReference type="EMBL" id="AKF04643.1"/>
    </source>
</evidence>
<feature type="domain" description="HD-GYP" evidence="4">
    <location>
        <begin position="249"/>
        <end position="445"/>
    </location>
</feature>
<dbReference type="Pfam" id="PF00072">
    <property type="entry name" value="Response_reg"/>
    <property type="match status" value="1"/>
</dbReference>
<reference evidence="5 6" key="1">
    <citation type="submission" date="2015-03" db="EMBL/GenBank/DDBJ databases">
        <title>Genome assembly of Sandaracinus amylolyticus DSM 53668.</title>
        <authorList>
            <person name="Sharma G."/>
            <person name="Subramanian S."/>
        </authorList>
    </citation>
    <scope>NUCLEOTIDE SEQUENCE [LARGE SCALE GENOMIC DNA]</scope>
    <source>
        <strain evidence="5 6">DSM 53668</strain>
    </source>
</reference>
<comment type="caution">
    <text evidence="1">Lacks conserved residue(s) required for the propagation of feature annotation.</text>
</comment>
<dbReference type="InterPro" id="IPR011006">
    <property type="entry name" value="CheY-like_superfamily"/>
</dbReference>
<evidence type="ECO:0000256" key="2">
    <source>
        <dbReference type="SAM" id="MobiDB-lite"/>
    </source>
</evidence>
<dbReference type="Gene3D" id="1.10.3210.10">
    <property type="entry name" value="Hypothetical protein af1432"/>
    <property type="match status" value="1"/>
</dbReference>
<dbReference type="GO" id="GO:0000160">
    <property type="term" value="P:phosphorelay signal transduction system"/>
    <property type="evidence" value="ECO:0007669"/>
    <property type="project" value="InterPro"/>
</dbReference>
<dbReference type="SUPFAM" id="SSF109604">
    <property type="entry name" value="HD-domain/PDEase-like"/>
    <property type="match status" value="1"/>
</dbReference>
<evidence type="ECO:0000256" key="1">
    <source>
        <dbReference type="PROSITE-ProRule" id="PRU00169"/>
    </source>
</evidence>
<dbReference type="Pfam" id="PF13487">
    <property type="entry name" value="HD_5"/>
    <property type="match status" value="1"/>
</dbReference>
<gene>
    <name evidence="5" type="ORF">DB32_001792</name>
</gene>
<feature type="region of interest" description="Disordered" evidence="2">
    <location>
        <begin position="215"/>
        <end position="236"/>
    </location>
</feature>
<dbReference type="Proteomes" id="UP000034883">
    <property type="component" value="Chromosome"/>
</dbReference>
<accession>A0A0F6W0V6</accession>
<dbReference type="InterPro" id="IPR003607">
    <property type="entry name" value="HD/PDEase_dom"/>
</dbReference>
<organism evidence="5 6">
    <name type="scientific">Sandaracinus amylolyticus</name>
    <dbReference type="NCBI Taxonomy" id="927083"/>
    <lineage>
        <taxon>Bacteria</taxon>
        <taxon>Pseudomonadati</taxon>
        <taxon>Myxococcota</taxon>
        <taxon>Polyangia</taxon>
        <taxon>Polyangiales</taxon>
        <taxon>Sandaracinaceae</taxon>
        <taxon>Sandaracinus</taxon>
    </lineage>
</organism>
<dbReference type="CDD" id="cd00156">
    <property type="entry name" value="REC"/>
    <property type="match status" value="1"/>
</dbReference>
<dbReference type="SMART" id="SM00448">
    <property type="entry name" value="REC"/>
    <property type="match status" value="1"/>
</dbReference>
<dbReference type="InterPro" id="IPR025497">
    <property type="entry name" value="PatA-like_N"/>
</dbReference>
<dbReference type="Pfam" id="PF05157">
    <property type="entry name" value="MshEN"/>
    <property type="match status" value="1"/>
</dbReference>
<keyword evidence="6" id="KW-1185">Reference proteome</keyword>
<dbReference type="InterPro" id="IPR001789">
    <property type="entry name" value="Sig_transdc_resp-reg_receiver"/>
</dbReference>
<evidence type="ECO:0000313" key="6">
    <source>
        <dbReference type="Proteomes" id="UP000034883"/>
    </source>
</evidence>
<dbReference type="OrthoDB" id="5478932at2"/>